<dbReference type="InterPro" id="IPR032380">
    <property type="entry name" value="PNKP_ligase_dom"/>
</dbReference>
<dbReference type="InterPro" id="IPR004843">
    <property type="entry name" value="Calcineurin-like_PHP"/>
</dbReference>
<dbReference type="GO" id="GO:0016301">
    <property type="term" value="F:kinase activity"/>
    <property type="evidence" value="ECO:0007669"/>
    <property type="project" value="UniProtKB-KW"/>
</dbReference>
<comment type="caution">
    <text evidence="3">The sequence shown here is derived from an EMBL/GenBank/DDBJ whole genome shotgun (WGS) entry which is preliminary data.</text>
</comment>
<dbReference type="Pfam" id="PF00149">
    <property type="entry name" value="Metallophos"/>
    <property type="match status" value="1"/>
</dbReference>
<accession>A0A2G3PPK1</accession>
<dbReference type="AlphaFoldDB" id="A0A2G3PPK1"/>
<protein>
    <submittedName>
        <fullName evidence="3">Polynucleotide kinase-phosphatase</fullName>
    </submittedName>
</protein>
<feature type="domain" description="Polynucleotide kinase-phosphatase ligase" evidence="2">
    <location>
        <begin position="476"/>
        <end position="845"/>
    </location>
</feature>
<dbReference type="Pfam" id="PF16542">
    <property type="entry name" value="PNKP_ligase"/>
    <property type="match status" value="1"/>
</dbReference>
<dbReference type="Pfam" id="PF13671">
    <property type="entry name" value="AAA_33"/>
    <property type="match status" value="1"/>
</dbReference>
<dbReference type="SUPFAM" id="SSF56091">
    <property type="entry name" value="DNA ligase/mRNA capping enzyme, catalytic domain"/>
    <property type="match status" value="1"/>
</dbReference>
<dbReference type="PANTHER" id="PTHR42850">
    <property type="entry name" value="METALLOPHOSPHOESTERASE"/>
    <property type="match status" value="1"/>
</dbReference>
<dbReference type="InterPro" id="IPR041780">
    <property type="entry name" value="MPP_PrpE-like"/>
</dbReference>
<dbReference type="Gene3D" id="3.40.50.300">
    <property type="entry name" value="P-loop containing nucleotide triphosphate hydrolases"/>
    <property type="match status" value="1"/>
</dbReference>
<evidence type="ECO:0000313" key="4">
    <source>
        <dbReference type="Proteomes" id="UP000225108"/>
    </source>
</evidence>
<sequence length="850" mass="93147">MTALEIPELSLVVLIGVTGAGKSTFAANNFRETEVLSSDRFRGLVADDPTSQEATGDAFEVLELVAGKRLAAGRLTVIDATSVRVEDRKRLVALARAHDVLPVAIVLDVPPDELRGRARDRTDITVGVVERQYAHLQRNRKGLRKEGFRHVHQLDGVADIDAATIVRTPLFSNLNDRHGPFDIIGDVHGCFTELTTLLGKIGWRLQTDTDGTVVGAVPPEPGRTAIFVGDLVDRGPDTPAVLRLVMSMVRQGSAFCVRGNHEDKLLRVLRQRSGRARDARPIALTHGLAESMTQLDAQPPEFTREVVDFLDSLVSHYVFDDGRLVVAHAGLAEKYHGRASGRVRDKAMYGETTGETDRWGFPVRLDWAADYRGSARVVYGHTPVPDAAWINNTMCLDTGCVFGGRLTALHYPEMVVSAVPAEQTYFDPGRPMGFGTTRADVRARTALNLSDVVGKRIIDTGFGPPITVREDNAATALEVMSRYAVDPRWIRYLPPTMAPVSPGRADLLEDPRAAFESYGQRGVSQVVCEEKHMGSRAIIVVAKDDSAAAQAFGVTQGSGAIYTRTGRSFFDPSVTEQLIVRIRRACAELFDQLDSDWLILDAELLPWNVKGEGLIRDQFASVSAAAGPELHALGAELARAADRGLDVQTMIDANAKRRADVEAYTDAYLRYVDVDARPDTVALAPFEVLASAASEYGGSSHGWHLEVAARLAAADPVLFRPTRHIVVDTGSETSCLEGARWWEELTAAGSEGMVVKPAGNLTRVGGKLIDPGVKVRGREYLRMVYGPSYLDDLPTLRSRDLRHKRSMSMREYQLGREALARQARSEPLWRIHECVFAILALESEPVDPRL</sequence>
<feature type="domain" description="Calcineurin-like phosphoesterase" evidence="1">
    <location>
        <begin position="180"/>
        <end position="385"/>
    </location>
</feature>
<dbReference type="NCBIfam" id="TIGR04075">
    <property type="entry name" value="bacter_Pnkp"/>
    <property type="match status" value="1"/>
</dbReference>
<dbReference type="GO" id="GO:0005737">
    <property type="term" value="C:cytoplasm"/>
    <property type="evidence" value="ECO:0007669"/>
    <property type="project" value="TreeGrafter"/>
</dbReference>
<dbReference type="InterPro" id="IPR029052">
    <property type="entry name" value="Metallo-depent_PP-like"/>
</dbReference>
<evidence type="ECO:0000259" key="2">
    <source>
        <dbReference type="Pfam" id="PF16542"/>
    </source>
</evidence>
<dbReference type="Gene3D" id="3.30.470.30">
    <property type="entry name" value="DNA ligase/mRNA capping enzyme"/>
    <property type="match status" value="2"/>
</dbReference>
<dbReference type="Gene3D" id="3.60.21.10">
    <property type="match status" value="1"/>
</dbReference>
<dbReference type="CDD" id="cd07423">
    <property type="entry name" value="MPP_Prp_like"/>
    <property type="match status" value="1"/>
</dbReference>
<dbReference type="GO" id="GO:0016791">
    <property type="term" value="F:phosphatase activity"/>
    <property type="evidence" value="ECO:0007669"/>
    <property type="project" value="TreeGrafter"/>
</dbReference>
<keyword evidence="3" id="KW-0808">Transferase</keyword>
<name>A0A2G3PPK1_WILMA</name>
<dbReference type="Proteomes" id="UP000225108">
    <property type="component" value="Unassembled WGS sequence"/>
</dbReference>
<proteinExistence type="predicted"/>
<evidence type="ECO:0000259" key="1">
    <source>
        <dbReference type="Pfam" id="PF00149"/>
    </source>
</evidence>
<dbReference type="InterPro" id="IPR027417">
    <property type="entry name" value="P-loop_NTPase"/>
</dbReference>
<reference evidence="3 4" key="1">
    <citation type="submission" date="2017-10" db="EMBL/GenBank/DDBJ databases">
        <title>The draft genome sequence of Williamsia sp. BULT 1.1 isolated from the semi-arid grassland soils from South Africa.</title>
        <authorList>
            <person name="Kabwe M.H."/>
            <person name="Govender N."/>
            <person name="Mutseka Lunga P."/>
            <person name="Vikram S."/>
            <person name="Makhalanyane T.P."/>
        </authorList>
    </citation>
    <scope>NUCLEOTIDE SEQUENCE [LARGE SCALE GENOMIC DNA]</scope>
    <source>
        <strain evidence="3 4">BULT 1.1</strain>
    </source>
</reference>
<organism evidence="3 4">
    <name type="scientific">Williamsia marianensis</name>
    <dbReference type="NCBI Taxonomy" id="85044"/>
    <lineage>
        <taxon>Bacteria</taxon>
        <taxon>Bacillati</taxon>
        <taxon>Actinomycetota</taxon>
        <taxon>Actinomycetes</taxon>
        <taxon>Mycobacteriales</taxon>
        <taxon>Nocardiaceae</taxon>
        <taxon>Williamsia</taxon>
    </lineage>
</organism>
<dbReference type="SUPFAM" id="SSF52540">
    <property type="entry name" value="P-loop containing nucleoside triphosphate hydrolases"/>
    <property type="match status" value="1"/>
</dbReference>
<dbReference type="InterPro" id="IPR050126">
    <property type="entry name" value="Ap4A_hydrolase"/>
</dbReference>
<dbReference type="SUPFAM" id="SSF56300">
    <property type="entry name" value="Metallo-dependent phosphatases"/>
    <property type="match status" value="1"/>
</dbReference>
<keyword evidence="3" id="KW-0418">Kinase</keyword>
<dbReference type="PANTHER" id="PTHR42850:SF7">
    <property type="entry name" value="BIS(5'-NUCLEOSYL)-TETRAPHOSPHATASE PRPE [ASYMMETRICAL]"/>
    <property type="match status" value="1"/>
</dbReference>
<dbReference type="InterPro" id="IPR024028">
    <property type="entry name" value="PNKP_bac"/>
</dbReference>
<evidence type="ECO:0000313" key="3">
    <source>
        <dbReference type="EMBL" id="PHV67686.1"/>
    </source>
</evidence>
<dbReference type="EMBL" id="PEBD01000005">
    <property type="protein sequence ID" value="PHV67686.1"/>
    <property type="molecule type" value="Genomic_DNA"/>
</dbReference>
<dbReference type="RefSeq" id="WP_099382357.1">
    <property type="nucleotide sequence ID" value="NZ_PEBD01000005.1"/>
</dbReference>
<gene>
    <name evidence="3" type="ORF">CSW57_08485</name>
</gene>